<dbReference type="SUPFAM" id="SSF47616">
    <property type="entry name" value="GST C-terminal domain-like"/>
    <property type="match status" value="1"/>
</dbReference>
<dbReference type="InterPro" id="IPR012340">
    <property type="entry name" value="NA-bd_OB-fold"/>
</dbReference>
<dbReference type="PANTHER" id="PTHR11586">
    <property type="entry name" value="TRNA-AMINOACYLATION COFACTOR ARC1 FAMILY MEMBER"/>
    <property type="match status" value="1"/>
</dbReference>
<dbReference type="Gene3D" id="2.40.50.140">
    <property type="entry name" value="Nucleic acid-binding proteins"/>
    <property type="match status" value="1"/>
</dbReference>
<keyword evidence="1 3" id="KW-0820">tRNA-binding</keyword>
<dbReference type="CDD" id="cd02799">
    <property type="entry name" value="tRNA_bind_EMAP-II_like"/>
    <property type="match status" value="1"/>
</dbReference>
<dbReference type="Pfam" id="PF21972">
    <property type="entry name" value="Arc1p_N_like"/>
    <property type="match status" value="1"/>
</dbReference>
<keyword evidence="2 3" id="KW-0694">RNA-binding</keyword>
<dbReference type="GO" id="GO:0017102">
    <property type="term" value="C:methionyl glutamyl tRNA synthetase complex"/>
    <property type="evidence" value="ECO:0007669"/>
    <property type="project" value="TreeGrafter"/>
</dbReference>
<evidence type="ECO:0000313" key="6">
    <source>
        <dbReference type="EMBL" id="KAF5847285.1"/>
    </source>
</evidence>
<evidence type="ECO:0000259" key="5">
    <source>
        <dbReference type="PROSITE" id="PS50886"/>
    </source>
</evidence>
<name>A0A8H5ZDJ0_COCSA</name>
<dbReference type="PROSITE" id="PS50886">
    <property type="entry name" value="TRBD"/>
    <property type="match status" value="1"/>
</dbReference>
<dbReference type="EMBL" id="WNKQ01000013">
    <property type="protein sequence ID" value="KAF5847285.1"/>
    <property type="molecule type" value="Genomic_DNA"/>
</dbReference>
<evidence type="ECO:0000256" key="4">
    <source>
        <dbReference type="SAM" id="MobiDB-lite"/>
    </source>
</evidence>
<feature type="domain" description="TRNA-binding" evidence="5">
    <location>
        <begin position="341"/>
        <end position="463"/>
    </location>
</feature>
<protein>
    <recommendedName>
        <fullName evidence="5">tRNA-binding domain-containing protein</fullName>
    </recommendedName>
</protein>
<evidence type="ECO:0000256" key="2">
    <source>
        <dbReference type="ARBA" id="ARBA00022884"/>
    </source>
</evidence>
<feature type="compositionally biased region" description="Low complexity" evidence="4">
    <location>
        <begin position="252"/>
        <end position="273"/>
    </location>
</feature>
<dbReference type="GO" id="GO:0000049">
    <property type="term" value="F:tRNA binding"/>
    <property type="evidence" value="ECO:0007669"/>
    <property type="project" value="UniProtKB-UniRule"/>
</dbReference>
<dbReference type="Gene3D" id="1.20.1050.130">
    <property type="match status" value="1"/>
</dbReference>
<evidence type="ECO:0000256" key="3">
    <source>
        <dbReference type="PROSITE-ProRule" id="PRU00209"/>
    </source>
</evidence>
<proteinExistence type="predicted"/>
<dbReference type="CDD" id="cd10304">
    <property type="entry name" value="GST_C_Arc1p_N_like"/>
    <property type="match status" value="1"/>
</dbReference>
<dbReference type="Proteomes" id="UP000624244">
    <property type="component" value="Unassembled WGS sequence"/>
</dbReference>
<feature type="compositionally biased region" description="Basic and acidic residues" evidence="4">
    <location>
        <begin position="238"/>
        <end position="251"/>
    </location>
</feature>
<evidence type="ECO:0000256" key="1">
    <source>
        <dbReference type="ARBA" id="ARBA00022555"/>
    </source>
</evidence>
<dbReference type="InterPro" id="IPR053836">
    <property type="entry name" value="Arc1-like_N"/>
</dbReference>
<sequence>MPLRASASIAPFLRNFHARLTRPTQARLSQRLFLSTRLPVPRSLPATTPSTSFAVDFFTPLQPLTFNLNFFHTTLPQLDTMATLDETVVDFLKKHAPNNAADETDAVKASQALFPTVTYTDAEKTELSQWLITASHVASPSEDAAKASERLSSLNTHLSSRTTLLGAKPSVADIAIYQKLAPIVSKWSAEERTGEQGYHHIVRHIDFVQNSPVFGLKLDDKVNIDPDNVIFKIKPVDAKAEKERKKKEKEAAAAGAAASGATATTLTGAQGQNAQGGQGGKSQADKAKAKADAAGSAVASAVAGNPTSGIPEGAPTEKKKKEKKEKQPKPQKTAPVEKPLSPALIDLRVGHILKAETHPNADSLYVSTIACGDAPGTDNTSEYEGQIVRTVCSGLNGLIPLEEMQNRKIVAVCNLKPVTMRGVKSCAMVLAASPRVAEGEDSHKGPVELVNPPAESKAGDRVYFEGWEGEPEPVLNPKKKVWETIQPGFTTTDSLEVGFDVGVVPQLSGEGTDKKTGVAKLRTKDGLCSIPTLKGGVVR</sequence>
<dbReference type="InterPro" id="IPR002547">
    <property type="entry name" value="tRNA-bd_dom"/>
</dbReference>
<dbReference type="InterPro" id="IPR036282">
    <property type="entry name" value="Glutathione-S-Trfase_C_sf"/>
</dbReference>
<accession>A0A8H5ZDJ0</accession>
<feature type="region of interest" description="Disordered" evidence="4">
    <location>
        <begin position="238"/>
        <end position="339"/>
    </location>
</feature>
<dbReference type="InterPro" id="IPR051270">
    <property type="entry name" value="Tyrosine-tRNA_ligase_regulator"/>
</dbReference>
<dbReference type="FunFam" id="2.40.50.140:FF:000199">
    <property type="entry name" value="tRNA-aminoacylation cofactor ARC1"/>
    <property type="match status" value="1"/>
</dbReference>
<reference evidence="6" key="1">
    <citation type="submission" date="2019-11" db="EMBL/GenBank/DDBJ databases">
        <title>Bipolaris sorokiniana Genome sequencing.</title>
        <authorList>
            <person name="Wang H."/>
        </authorList>
    </citation>
    <scope>NUCLEOTIDE SEQUENCE</scope>
</reference>
<feature type="compositionally biased region" description="Low complexity" evidence="4">
    <location>
        <begin position="292"/>
        <end position="304"/>
    </location>
</feature>
<gene>
    <name evidence="6" type="ORF">GGP41_000012</name>
</gene>
<dbReference type="SUPFAM" id="SSF50249">
    <property type="entry name" value="Nucleic acid-binding proteins"/>
    <property type="match status" value="1"/>
</dbReference>
<feature type="compositionally biased region" description="Basic and acidic residues" evidence="4">
    <location>
        <begin position="315"/>
        <end position="328"/>
    </location>
</feature>
<evidence type="ECO:0000313" key="7">
    <source>
        <dbReference type="Proteomes" id="UP000624244"/>
    </source>
</evidence>
<dbReference type="Pfam" id="PF01588">
    <property type="entry name" value="tRNA_bind"/>
    <property type="match status" value="1"/>
</dbReference>
<dbReference type="PANTHER" id="PTHR11586:SF33">
    <property type="entry name" value="AMINOACYL TRNA SYNTHASE COMPLEX-INTERACTING MULTIFUNCTIONAL PROTEIN 1"/>
    <property type="match status" value="1"/>
</dbReference>
<comment type="caution">
    <text evidence="6">The sequence shown here is derived from an EMBL/GenBank/DDBJ whole genome shotgun (WGS) entry which is preliminary data.</text>
</comment>
<organism evidence="6 7">
    <name type="scientific">Cochliobolus sativus</name>
    <name type="common">Common root rot and spot blotch fungus</name>
    <name type="synonym">Bipolaris sorokiniana</name>
    <dbReference type="NCBI Taxonomy" id="45130"/>
    <lineage>
        <taxon>Eukaryota</taxon>
        <taxon>Fungi</taxon>
        <taxon>Dikarya</taxon>
        <taxon>Ascomycota</taxon>
        <taxon>Pezizomycotina</taxon>
        <taxon>Dothideomycetes</taxon>
        <taxon>Pleosporomycetidae</taxon>
        <taxon>Pleosporales</taxon>
        <taxon>Pleosporineae</taxon>
        <taxon>Pleosporaceae</taxon>
        <taxon>Bipolaris</taxon>
    </lineage>
</organism>
<dbReference type="AlphaFoldDB" id="A0A8H5ZDJ0"/>